<dbReference type="InterPro" id="IPR014729">
    <property type="entry name" value="Rossmann-like_a/b/a_fold"/>
</dbReference>
<evidence type="ECO:0000256" key="1">
    <source>
        <dbReference type="ARBA" id="ARBA00005187"/>
    </source>
</evidence>
<comment type="caution">
    <text evidence="6">The sequence shown here is derived from an EMBL/GenBank/DDBJ whole genome shotgun (WGS) entry which is preliminary data.</text>
</comment>
<evidence type="ECO:0000313" key="7">
    <source>
        <dbReference type="Proteomes" id="UP000694501"/>
    </source>
</evidence>
<organism evidence="6 7">
    <name type="scientific">Streptomyces tardus</name>
    <dbReference type="NCBI Taxonomy" id="2780544"/>
    <lineage>
        <taxon>Bacteria</taxon>
        <taxon>Bacillati</taxon>
        <taxon>Actinomycetota</taxon>
        <taxon>Actinomycetes</taxon>
        <taxon>Kitasatosporales</taxon>
        <taxon>Streptomycetaceae</taxon>
        <taxon>Streptomyces</taxon>
    </lineage>
</organism>
<dbReference type="AlphaFoldDB" id="A0A949N6R5"/>
<dbReference type="GO" id="GO:0004066">
    <property type="term" value="F:asparagine synthase (glutamine-hydrolyzing) activity"/>
    <property type="evidence" value="ECO:0007669"/>
    <property type="project" value="UniProtKB-EC"/>
</dbReference>
<dbReference type="PANTHER" id="PTHR43284">
    <property type="entry name" value="ASPARAGINE SYNTHETASE (GLUTAMINE-HYDROLYZING)"/>
    <property type="match status" value="1"/>
</dbReference>
<name>A0A949N6R5_9ACTN</name>
<dbReference type="InterPro" id="IPR051786">
    <property type="entry name" value="ASN_synthetase/amidase"/>
</dbReference>
<dbReference type="Gene3D" id="3.40.50.620">
    <property type="entry name" value="HUPs"/>
    <property type="match status" value="2"/>
</dbReference>
<evidence type="ECO:0000259" key="5">
    <source>
        <dbReference type="Pfam" id="PF00733"/>
    </source>
</evidence>
<sequence>MKMLKAGVPFFVALPDTEAGRAVARHPLLQDPELEVHTHSSGRPWLITRPLEGRLRILRAGTSAVAVAGLHEEDAGRLERALRRLPDRDAFVADVSRLAGDFHVIAAHGAELLVRGTAYGVRAVHYTELEGCVVVSDRARVLAELTGADLDEGVFATHLMGAWTHALFRRPLWKGVRAVPSGRYLAVSSGRPVTRQWHRVPEPEVPLAEGARRLREELLTAVGLRVAGGGTVSADMSGGLDSTSIAFAAAQLMGDRGELILTSGGDSEDSEDLYWARRAAKHLPHVEHDVFHGRELPLFYEGLLDPDDAFDFPANVPVCRERAGAVHRRMAARGSRLHLSGMGGDQLFLGLPGHYHDLVLRSPLEALHRLRGYRVMFSWRRRDVLRALLDRRSYAEALRTSLPDPGTGTELLGVDRLAWFFKPPCPPWMTEHARELVADELRAAAATAEPLHPCRGRHMELSCLLLSSKLLNATEDMALRMGIRIETPYADDRVIDAALSVRIPDRATPYAYKQLIAEAMRGILPRELAERRTKLSGGQANERGLRHHRSAIAALWDGSELAARGLADETVLQRMSRNPNSREFGGQTPEVALNLEAWLRSTAPVAEGRQRATQRASK</sequence>
<keyword evidence="3" id="KW-0061">Asparagine biosynthesis</keyword>
<comment type="pathway">
    <text evidence="1">Amino-acid biosynthesis; L-asparagine biosynthesis; L-asparagine from L-aspartate (L-Gln route): step 1/1.</text>
</comment>
<dbReference type="SUPFAM" id="SSF52402">
    <property type="entry name" value="Adenine nucleotide alpha hydrolases-like"/>
    <property type="match status" value="1"/>
</dbReference>
<reference evidence="6" key="1">
    <citation type="submission" date="2021-06" db="EMBL/GenBank/DDBJ databases">
        <title>Sequencing of actinobacteria type strains.</title>
        <authorList>
            <person name="Nguyen G.-S."/>
            <person name="Wentzel A."/>
        </authorList>
    </citation>
    <scope>NUCLEOTIDE SEQUENCE</scope>
    <source>
        <strain evidence="6">P38-E01</strain>
    </source>
</reference>
<keyword evidence="3" id="KW-0028">Amino-acid biosynthesis</keyword>
<evidence type="ECO:0000256" key="4">
    <source>
        <dbReference type="ARBA" id="ARBA00048741"/>
    </source>
</evidence>
<dbReference type="GO" id="GO:0006529">
    <property type="term" value="P:asparagine biosynthetic process"/>
    <property type="evidence" value="ECO:0007669"/>
    <property type="project" value="UniProtKB-KW"/>
</dbReference>
<accession>A0A949N6R5</accession>
<evidence type="ECO:0000256" key="3">
    <source>
        <dbReference type="ARBA" id="ARBA00022888"/>
    </source>
</evidence>
<dbReference type="InterPro" id="IPR001962">
    <property type="entry name" value="Asn_synthase"/>
</dbReference>
<dbReference type="PANTHER" id="PTHR43284:SF1">
    <property type="entry name" value="ASPARAGINE SYNTHETASE"/>
    <property type="match status" value="1"/>
</dbReference>
<dbReference type="EMBL" id="JAELVF020000003">
    <property type="protein sequence ID" value="MBU7600289.1"/>
    <property type="molecule type" value="Genomic_DNA"/>
</dbReference>
<feature type="domain" description="Asparagine synthetase" evidence="5">
    <location>
        <begin position="214"/>
        <end position="600"/>
    </location>
</feature>
<comment type="catalytic activity">
    <reaction evidence="4">
        <text>L-aspartate + L-glutamine + ATP + H2O = L-asparagine + L-glutamate + AMP + diphosphate + H(+)</text>
        <dbReference type="Rhea" id="RHEA:12228"/>
        <dbReference type="ChEBI" id="CHEBI:15377"/>
        <dbReference type="ChEBI" id="CHEBI:15378"/>
        <dbReference type="ChEBI" id="CHEBI:29985"/>
        <dbReference type="ChEBI" id="CHEBI:29991"/>
        <dbReference type="ChEBI" id="CHEBI:30616"/>
        <dbReference type="ChEBI" id="CHEBI:33019"/>
        <dbReference type="ChEBI" id="CHEBI:58048"/>
        <dbReference type="ChEBI" id="CHEBI:58359"/>
        <dbReference type="ChEBI" id="CHEBI:456215"/>
        <dbReference type="EC" id="6.3.5.4"/>
    </reaction>
</comment>
<keyword evidence="7" id="KW-1185">Reference proteome</keyword>
<dbReference type="Pfam" id="PF00733">
    <property type="entry name" value="Asn_synthase"/>
    <property type="match status" value="1"/>
</dbReference>
<evidence type="ECO:0000256" key="2">
    <source>
        <dbReference type="ARBA" id="ARBA00012737"/>
    </source>
</evidence>
<dbReference type="EC" id="6.3.5.4" evidence="2"/>
<dbReference type="Proteomes" id="UP000694501">
    <property type="component" value="Unassembled WGS sequence"/>
</dbReference>
<evidence type="ECO:0000313" key="6">
    <source>
        <dbReference type="EMBL" id="MBU7600289.1"/>
    </source>
</evidence>
<proteinExistence type="predicted"/>
<protein>
    <recommendedName>
        <fullName evidence="2">asparagine synthase (glutamine-hydrolyzing)</fullName>
        <ecNumber evidence="2">6.3.5.4</ecNumber>
    </recommendedName>
</protein>
<gene>
    <name evidence="6" type="ORF">JGS22_022310</name>
</gene>